<proteinExistence type="predicted"/>
<gene>
    <name evidence="1" type="ORF">U14_02905</name>
</gene>
<organism evidence="1">
    <name type="scientific">Candidatus Moduliflexus flocculans</name>
    <dbReference type="NCBI Taxonomy" id="1499966"/>
    <lineage>
        <taxon>Bacteria</taxon>
        <taxon>Candidatus Moduliflexota</taxon>
        <taxon>Candidatus Moduliflexia</taxon>
        <taxon>Candidatus Moduliflexales</taxon>
        <taxon>Candidatus Moduliflexaceae</taxon>
    </lineage>
</organism>
<sequence length="88" mass="9804">MSHTLIISLADEVYTVLTRTAKQIGQMPETLAAQWLKAISQHLTDDPVEQFIGAIKSPVTDWADQHDAYLGKMVMETMQAVDDKGETE</sequence>
<evidence type="ECO:0000313" key="2">
    <source>
        <dbReference type="Proteomes" id="UP000030700"/>
    </source>
</evidence>
<keyword evidence="2" id="KW-1185">Reference proteome</keyword>
<evidence type="ECO:0000313" key="1">
    <source>
        <dbReference type="EMBL" id="GAK51660.1"/>
    </source>
</evidence>
<name>A0A081BMP4_9BACT</name>
<reference evidence="1" key="1">
    <citation type="journal article" date="2015" name="PeerJ">
        <title>First genomic representation of candidate bacterial phylum KSB3 points to enhanced environmental sensing as a trigger of wastewater bulking.</title>
        <authorList>
            <person name="Sekiguchi Y."/>
            <person name="Ohashi A."/>
            <person name="Parks D.H."/>
            <person name="Yamauchi T."/>
            <person name="Tyson G.W."/>
            <person name="Hugenholtz P."/>
        </authorList>
    </citation>
    <scope>NUCLEOTIDE SEQUENCE [LARGE SCALE GENOMIC DNA]</scope>
</reference>
<accession>A0A081BMP4</accession>
<dbReference type="STRING" id="1499966.U14_02905"/>
<protein>
    <submittedName>
        <fullName evidence="1">Uncharacterized protein</fullName>
    </submittedName>
</protein>
<dbReference type="HOGENOM" id="CLU_2462792_0_0_0"/>
<dbReference type="Proteomes" id="UP000030700">
    <property type="component" value="Unassembled WGS sequence"/>
</dbReference>
<dbReference type="EMBL" id="DF820457">
    <property type="protein sequence ID" value="GAK51660.1"/>
    <property type="molecule type" value="Genomic_DNA"/>
</dbReference>
<dbReference type="AlphaFoldDB" id="A0A081BMP4"/>